<name>X1NPD0_9ZZZZ</name>
<feature type="non-terminal residue" evidence="2">
    <location>
        <position position="1"/>
    </location>
</feature>
<feature type="transmembrane region" description="Helical" evidence="1">
    <location>
        <begin position="57"/>
        <end position="78"/>
    </location>
</feature>
<keyword evidence="1" id="KW-0472">Membrane</keyword>
<keyword evidence="1" id="KW-0812">Transmembrane</keyword>
<gene>
    <name evidence="2" type="ORF">S06H3_27371</name>
</gene>
<reference evidence="2" key="1">
    <citation type="journal article" date="2014" name="Front. Microbiol.">
        <title>High frequency of phylogenetically diverse reductive dehalogenase-homologous genes in deep subseafloor sedimentary metagenomes.</title>
        <authorList>
            <person name="Kawai M."/>
            <person name="Futagami T."/>
            <person name="Toyoda A."/>
            <person name="Takaki Y."/>
            <person name="Nishi S."/>
            <person name="Hori S."/>
            <person name="Arai W."/>
            <person name="Tsubouchi T."/>
            <person name="Morono Y."/>
            <person name="Uchiyama I."/>
            <person name="Ito T."/>
            <person name="Fujiyama A."/>
            <person name="Inagaki F."/>
            <person name="Takami H."/>
        </authorList>
    </citation>
    <scope>NUCLEOTIDE SEQUENCE</scope>
    <source>
        <strain evidence="2">Expedition CK06-06</strain>
    </source>
</reference>
<comment type="caution">
    <text evidence="2">The sequence shown here is derived from an EMBL/GenBank/DDBJ whole genome shotgun (WGS) entry which is preliminary data.</text>
</comment>
<accession>X1NPD0</accession>
<dbReference type="AlphaFoldDB" id="X1NPD0"/>
<proteinExistence type="predicted"/>
<protein>
    <submittedName>
        <fullName evidence="2">Uncharacterized protein</fullName>
    </submittedName>
</protein>
<dbReference type="EMBL" id="BARV01015872">
    <property type="protein sequence ID" value="GAI20509.1"/>
    <property type="molecule type" value="Genomic_DNA"/>
</dbReference>
<sequence length="82" mass="9291">KVFSLLYIDMNSVSEIVGRFMQMAVQEIPEGAEETEGAKRKESLDAVLEGLSSLKNVLFWAGINSFFNVNSTFFLNLFNIFF</sequence>
<evidence type="ECO:0000256" key="1">
    <source>
        <dbReference type="SAM" id="Phobius"/>
    </source>
</evidence>
<keyword evidence="1" id="KW-1133">Transmembrane helix</keyword>
<evidence type="ECO:0000313" key="2">
    <source>
        <dbReference type="EMBL" id="GAI20509.1"/>
    </source>
</evidence>
<organism evidence="2">
    <name type="scientific">marine sediment metagenome</name>
    <dbReference type="NCBI Taxonomy" id="412755"/>
    <lineage>
        <taxon>unclassified sequences</taxon>
        <taxon>metagenomes</taxon>
        <taxon>ecological metagenomes</taxon>
    </lineage>
</organism>